<proteinExistence type="predicted"/>
<reference evidence="2 3" key="1">
    <citation type="submission" date="2023-07" db="EMBL/GenBank/DDBJ databases">
        <title>Sequencing the genomes of 1000 actinobacteria strains.</title>
        <authorList>
            <person name="Klenk H.-P."/>
        </authorList>
    </citation>
    <scope>NUCLEOTIDE SEQUENCE [LARGE SCALE GENOMIC DNA]</scope>
    <source>
        <strain evidence="2 3">DSM 22966</strain>
    </source>
</reference>
<protein>
    <submittedName>
        <fullName evidence="2">Uncharacterized protein</fullName>
    </submittedName>
</protein>
<name>A0ABU2AZ18_9MICC</name>
<sequence length="162" mass="18238">MRERTLFEHWLAHIDNGPISRNRPIELNRHSTSSRDVTPVDRMEMQVRFGAIPRVATTSNWLARNNMLAKSDFHTAMLEMAQHNNGEACQACGLNQNVVAKQGMPTNGCSAALTRSVTNRREASIRGMVNLSIVNSDDKTCNGGEDRSSETDECFRRFRSEQ</sequence>
<gene>
    <name evidence="2" type="ORF">J2S62_000847</name>
</gene>
<evidence type="ECO:0000256" key="1">
    <source>
        <dbReference type="SAM" id="MobiDB-lite"/>
    </source>
</evidence>
<organism evidence="2 3">
    <name type="scientific">Enteractinococcus fodinae</name>
    <dbReference type="NCBI Taxonomy" id="684663"/>
    <lineage>
        <taxon>Bacteria</taxon>
        <taxon>Bacillati</taxon>
        <taxon>Actinomycetota</taxon>
        <taxon>Actinomycetes</taxon>
        <taxon>Micrococcales</taxon>
        <taxon>Micrococcaceae</taxon>
    </lineage>
</organism>
<comment type="caution">
    <text evidence="2">The sequence shown here is derived from an EMBL/GenBank/DDBJ whole genome shotgun (WGS) entry which is preliminary data.</text>
</comment>
<evidence type="ECO:0000313" key="2">
    <source>
        <dbReference type="EMBL" id="MDR7346590.1"/>
    </source>
</evidence>
<evidence type="ECO:0000313" key="3">
    <source>
        <dbReference type="Proteomes" id="UP001183794"/>
    </source>
</evidence>
<accession>A0ABU2AZ18</accession>
<feature type="region of interest" description="Disordered" evidence="1">
    <location>
        <begin position="139"/>
        <end position="162"/>
    </location>
</feature>
<keyword evidence="3" id="KW-1185">Reference proteome</keyword>
<dbReference type="EMBL" id="JAVDYJ010000001">
    <property type="protein sequence ID" value="MDR7346590.1"/>
    <property type="molecule type" value="Genomic_DNA"/>
</dbReference>
<dbReference type="Proteomes" id="UP001183794">
    <property type="component" value="Unassembled WGS sequence"/>
</dbReference>